<dbReference type="Proteomes" id="UP000218811">
    <property type="component" value="Unassembled WGS sequence"/>
</dbReference>
<dbReference type="EMBL" id="KB467891">
    <property type="protein sequence ID" value="PCH36747.1"/>
    <property type="molecule type" value="Genomic_DNA"/>
</dbReference>
<accession>A0A2H3JL67</accession>
<evidence type="ECO:0000313" key="3">
    <source>
        <dbReference type="Proteomes" id="UP000218811"/>
    </source>
</evidence>
<evidence type="ECO:0000313" key="2">
    <source>
        <dbReference type="EMBL" id="PCH36747.1"/>
    </source>
</evidence>
<dbReference type="AlphaFoldDB" id="A0A2H3JL67"/>
<feature type="compositionally biased region" description="Polar residues" evidence="1">
    <location>
        <begin position="352"/>
        <end position="361"/>
    </location>
</feature>
<feature type="region of interest" description="Disordered" evidence="1">
    <location>
        <begin position="1"/>
        <end position="361"/>
    </location>
</feature>
<feature type="compositionally biased region" description="Polar residues" evidence="1">
    <location>
        <begin position="313"/>
        <end position="323"/>
    </location>
</feature>
<organism evidence="2 3">
    <name type="scientific">Wolfiporia cocos (strain MD-104)</name>
    <name type="common">Brown rot fungus</name>
    <dbReference type="NCBI Taxonomy" id="742152"/>
    <lineage>
        <taxon>Eukaryota</taxon>
        <taxon>Fungi</taxon>
        <taxon>Dikarya</taxon>
        <taxon>Basidiomycota</taxon>
        <taxon>Agaricomycotina</taxon>
        <taxon>Agaricomycetes</taxon>
        <taxon>Polyporales</taxon>
        <taxon>Phaeolaceae</taxon>
        <taxon>Wolfiporia</taxon>
    </lineage>
</organism>
<feature type="compositionally biased region" description="Basic residues" evidence="1">
    <location>
        <begin position="79"/>
        <end position="94"/>
    </location>
</feature>
<proteinExistence type="predicted"/>
<feature type="compositionally biased region" description="Basic and acidic residues" evidence="1">
    <location>
        <begin position="1"/>
        <end position="13"/>
    </location>
</feature>
<feature type="compositionally biased region" description="Basic and acidic residues" evidence="1">
    <location>
        <begin position="324"/>
        <end position="334"/>
    </location>
</feature>
<reference evidence="2 3" key="1">
    <citation type="journal article" date="2012" name="Science">
        <title>The Paleozoic origin of enzymatic lignin decomposition reconstructed from 31 fungal genomes.</title>
        <authorList>
            <person name="Floudas D."/>
            <person name="Binder M."/>
            <person name="Riley R."/>
            <person name="Barry K."/>
            <person name="Blanchette R.A."/>
            <person name="Henrissat B."/>
            <person name="Martinez A.T."/>
            <person name="Otillar R."/>
            <person name="Spatafora J.W."/>
            <person name="Yadav J.S."/>
            <person name="Aerts A."/>
            <person name="Benoit I."/>
            <person name="Boyd A."/>
            <person name="Carlson A."/>
            <person name="Copeland A."/>
            <person name="Coutinho P.M."/>
            <person name="de Vries R.P."/>
            <person name="Ferreira P."/>
            <person name="Findley K."/>
            <person name="Foster B."/>
            <person name="Gaskell J."/>
            <person name="Glotzer D."/>
            <person name="Gorecki P."/>
            <person name="Heitman J."/>
            <person name="Hesse C."/>
            <person name="Hori C."/>
            <person name="Igarashi K."/>
            <person name="Jurgens J.A."/>
            <person name="Kallen N."/>
            <person name="Kersten P."/>
            <person name="Kohler A."/>
            <person name="Kuees U."/>
            <person name="Kumar T.K.A."/>
            <person name="Kuo A."/>
            <person name="LaButti K."/>
            <person name="Larrondo L.F."/>
            <person name="Lindquist E."/>
            <person name="Ling A."/>
            <person name="Lombard V."/>
            <person name="Lucas S."/>
            <person name="Lundell T."/>
            <person name="Martin R."/>
            <person name="McLaughlin D.J."/>
            <person name="Morgenstern I."/>
            <person name="Morin E."/>
            <person name="Murat C."/>
            <person name="Nagy L.G."/>
            <person name="Nolan M."/>
            <person name="Ohm R.A."/>
            <person name="Patyshakuliyeva A."/>
            <person name="Rokas A."/>
            <person name="Ruiz-Duenas F.J."/>
            <person name="Sabat G."/>
            <person name="Salamov A."/>
            <person name="Samejima M."/>
            <person name="Schmutz J."/>
            <person name="Slot J.C."/>
            <person name="St John F."/>
            <person name="Stenlid J."/>
            <person name="Sun H."/>
            <person name="Sun S."/>
            <person name="Syed K."/>
            <person name="Tsang A."/>
            <person name="Wiebenga A."/>
            <person name="Young D."/>
            <person name="Pisabarro A."/>
            <person name="Eastwood D.C."/>
            <person name="Martin F."/>
            <person name="Cullen D."/>
            <person name="Grigoriev I.V."/>
            <person name="Hibbett D.S."/>
        </authorList>
    </citation>
    <scope>NUCLEOTIDE SEQUENCE [LARGE SCALE GENOMIC DNA]</scope>
    <source>
        <strain evidence="2 3">MD-104</strain>
    </source>
</reference>
<feature type="compositionally biased region" description="Basic and acidic residues" evidence="1">
    <location>
        <begin position="200"/>
        <end position="211"/>
    </location>
</feature>
<evidence type="ECO:0000256" key="1">
    <source>
        <dbReference type="SAM" id="MobiDB-lite"/>
    </source>
</evidence>
<name>A0A2H3JL67_WOLCO</name>
<gene>
    <name evidence="2" type="ORF">WOLCODRAFT_159501</name>
</gene>
<sequence>MSALVRHDRERGGTVHASADSDQARILGKDKDRHRSNSQSGTSGMPPTPKATERPTSQVEQRRRRFNKRATPSTDRAHKLSSRARSQHAARQRVGRGADHTNTPLGPATWSHHTPTASHSNREKAPPLRCPDATGTPHRHQQQQHQRTDKVRHSPRPSTVGGHTGQKASTPIIPPGRRCISQRQTQPLTLPPPRQAMPRYGDRRTLKDRRPAPSSKGEAPALAGTSKKITKDSGAPLNAQRDKVQRHPSTVSPPVTAKPSGCQPARRPGPLGPRDTEPTIKAISINKQLWKERQGAWAAHPRTRQYPRRHNSSDAQSSRTGPDSQEHRPTDVKPEQQGPLAGATPIHHRPQASPSIKISGR</sequence>
<feature type="compositionally biased region" description="Basic residues" evidence="1">
    <location>
        <begin position="301"/>
        <end position="310"/>
    </location>
</feature>
<protein>
    <submittedName>
        <fullName evidence="2">Uncharacterized protein</fullName>
    </submittedName>
</protein>
<keyword evidence="3" id="KW-1185">Reference proteome</keyword>